<protein>
    <submittedName>
        <fullName evidence="2">L10-interacting MYB domain-containing protein</fullName>
    </submittedName>
</protein>
<organism evidence="2 3">
    <name type="scientific">Neolecta irregularis (strain DAH-3)</name>
    <dbReference type="NCBI Taxonomy" id="1198029"/>
    <lineage>
        <taxon>Eukaryota</taxon>
        <taxon>Fungi</taxon>
        <taxon>Dikarya</taxon>
        <taxon>Ascomycota</taxon>
        <taxon>Taphrinomycotina</taxon>
        <taxon>Neolectales</taxon>
        <taxon>Neolectaceae</taxon>
        <taxon>Neolecta</taxon>
    </lineage>
</organism>
<dbReference type="OrthoDB" id="5430673at2759"/>
<dbReference type="EMBL" id="LXFE01002328">
    <property type="protein sequence ID" value="OLL23066.1"/>
    <property type="molecule type" value="Genomic_DNA"/>
</dbReference>
<dbReference type="PANTHER" id="PTHR46929:SF3">
    <property type="entry name" value="MYB_SANT-LIKE DOMAIN-CONTAINING PROTEIN"/>
    <property type="match status" value="1"/>
</dbReference>
<feature type="domain" description="Myb/SANT-like" evidence="1">
    <location>
        <begin position="5"/>
        <end position="99"/>
    </location>
</feature>
<sequence>MTRARWDIRQEQIMLKTLLDEVRTGKMSESRFKRASWEKVRDRLNSELGRQYEISQIKSKFYTMIIDYQTLIAIIHHEGFGWDNEKHLAIAPDHVWRAYIEVHPKALRFRYKTPPFFQELDEICSGSIATGEYAFTIPVPMQPQPQTHIPLSDDLNSVRYSPIPPNYLSTSQQSSEISIATLLPRQSNGGSNAKRRIDPNEDDTVVLHDSGVKQPRTECPSGAEQIANELYQIRTKAANTAILQSKLALEKLEKEYIGILSWDEMVSVSRVFDSSAVAGMFVSIKSKEFQDTWVKRVLENGRL</sequence>
<evidence type="ECO:0000313" key="3">
    <source>
        <dbReference type="Proteomes" id="UP000186594"/>
    </source>
</evidence>
<dbReference type="Proteomes" id="UP000186594">
    <property type="component" value="Unassembled WGS sequence"/>
</dbReference>
<dbReference type="STRING" id="1198029.A0A1U7LK75"/>
<gene>
    <name evidence="2" type="ORF">NEOLI_004231</name>
</gene>
<dbReference type="InterPro" id="IPR024752">
    <property type="entry name" value="Myb/SANT-like_dom"/>
</dbReference>
<evidence type="ECO:0000259" key="1">
    <source>
        <dbReference type="Pfam" id="PF12776"/>
    </source>
</evidence>
<comment type="caution">
    <text evidence="2">The sequence shown here is derived from an EMBL/GenBank/DDBJ whole genome shotgun (WGS) entry which is preliminary data.</text>
</comment>
<dbReference type="PANTHER" id="PTHR46929">
    <property type="entry name" value="EXPRESSED PROTEIN"/>
    <property type="match status" value="1"/>
</dbReference>
<name>A0A1U7LK75_NEOID</name>
<accession>A0A1U7LK75</accession>
<proteinExistence type="predicted"/>
<reference evidence="2 3" key="1">
    <citation type="submission" date="2016-04" db="EMBL/GenBank/DDBJ databases">
        <title>Evolutionary innovation and constraint leading to complex multicellularity in the Ascomycota.</title>
        <authorList>
            <person name="Cisse O."/>
            <person name="Nguyen A."/>
            <person name="Hewitt D.A."/>
            <person name="Jedd G."/>
            <person name="Stajich J.E."/>
        </authorList>
    </citation>
    <scope>NUCLEOTIDE SEQUENCE [LARGE SCALE GENOMIC DNA]</scope>
    <source>
        <strain evidence="2 3">DAH-3</strain>
    </source>
</reference>
<dbReference type="OMA" id="FMLEEIN"/>
<dbReference type="AlphaFoldDB" id="A0A1U7LK75"/>
<keyword evidence="3" id="KW-1185">Reference proteome</keyword>
<dbReference type="Pfam" id="PF12776">
    <property type="entry name" value="Myb_DNA-bind_3"/>
    <property type="match status" value="1"/>
</dbReference>
<evidence type="ECO:0000313" key="2">
    <source>
        <dbReference type="EMBL" id="OLL23066.1"/>
    </source>
</evidence>